<keyword evidence="3" id="KW-1185">Reference proteome</keyword>
<evidence type="ECO:0000313" key="2">
    <source>
        <dbReference type="EMBL" id="GAA57079.1"/>
    </source>
</evidence>
<reference key="2">
    <citation type="submission" date="2011-10" db="EMBL/GenBank/DDBJ databases">
        <title>The genome and transcriptome sequence of Clonorchis sinensis provide insights into the carcinogenic liver fluke.</title>
        <authorList>
            <person name="Wang X."/>
            <person name="Huang Y."/>
            <person name="Chen W."/>
            <person name="Liu H."/>
            <person name="Guo L."/>
            <person name="Chen Y."/>
            <person name="Luo F."/>
            <person name="Zhou W."/>
            <person name="Sun J."/>
            <person name="Mao Q."/>
            <person name="Liang P."/>
            <person name="Zhou C."/>
            <person name="Tian Y."/>
            <person name="Men J."/>
            <person name="Lv X."/>
            <person name="Huang L."/>
            <person name="Zhou J."/>
            <person name="Hu Y."/>
            <person name="Li R."/>
            <person name="Zhang F."/>
            <person name="Lei H."/>
            <person name="Li X."/>
            <person name="Hu X."/>
            <person name="Liang C."/>
            <person name="Xu J."/>
            <person name="Wu Z."/>
            <person name="Yu X."/>
        </authorList>
    </citation>
    <scope>NUCLEOTIDE SEQUENCE</scope>
    <source>
        <strain>Henan</strain>
    </source>
</reference>
<dbReference type="Proteomes" id="UP000008909">
    <property type="component" value="Unassembled WGS sequence"/>
</dbReference>
<feature type="compositionally biased region" description="Basic and acidic residues" evidence="1">
    <location>
        <begin position="69"/>
        <end position="83"/>
    </location>
</feature>
<sequence>MEYADIVLFFQEEKKAHVFLNELTKVVPSYGIHSAPTALSPTYLPTMRPRVRHSVTCQRSSKTSSSKLSKFDNRRLTGERPGESTHQQLTTLVDTVQPRSQQQSCSKAITLPVYPPSIPFLQDIT</sequence>
<dbReference type="AlphaFoldDB" id="G7YVU9"/>
<evidence type="ECO:0000256" key="1">
    <source>
        <dbReference type="SAM" id="MobiDB-lite"/>
    </source>
</evidence>
<evidence type="ECO:0000313" key="3">
    <source>
        <dbReference type="Proteomes" id="UP000008909"/>
    </source>
</evidence>
<organism evidence="2 3">
    <name type="scientific">Clonorchis sinensis</name>
    <name type="common">Chinese liver fluke</name>
    <dbReference type="NCBI Taxonomy" id="79923"/>
    <lineage>
        <taxon>Eukaryota</taxon>
        <taxon>Metazoa</taxon>
        <taxon>Spiralia</taxon>
        <taxon>Lophotrochozoa</taxon>
        <taxon>Platyhelminthes</taxon>
        <taxon>Trematoda</taxon>
        <taxon>Digenea</taxon>
        <taxon>Opisthorchiida</taxon>
        <taxon>Opisthorchiata</taxon>
        <taxon>Opisthorchiidae</taxon>
        <taxon>Clonorchis</taxon>
    </lineage>
</organism>
<gene>
    <name evidence="2" type="ORF">CLF_112108</name>
</gene>
<feature type="region of interest" description="Disordered" evidence="1">
    <location>
        <begin position="53"/>
        <end position="87"/>
    </location>
</feature>
<dbReference type="EMBL" id="DF144528">
    <property type="protein sequence ID" value="GAA57079.1"/>
    <property type="molecule type" value="Genomic_DNA"/>
</dbReference>
<proteinExistence type="predicted"/>
<reference evidence="2" key="1">
    <citation type="journal article" date="2011" name="Genome Biol.">
        <title>The draft genome of the carcinogenic human liver fluke Clonorchis sinensis.</title>
        <authorList>
            <person name="Wang X."/>
            <person name="Chen W."/>
            <person name="Huang Y."/>
            <person name="Sun J."/>
            <person name="Men J."/>
            <person name="Liu H."/>
            <person name="Luo F."/>
            <person name="Guo L."/>
            <person name="Lv X."/>
            <person name="Deng C."/>
            <person name="Zhou C."/>
            <person name="Fan Y."/>
            <person name="Li X."/>
            <person name="Huang L."/>
            <person name="Hu Y."/>
            <person name="Liang C."/>
            <person name="Hu X."/>
            <person name="Xu J."/>
            <person name="Yu X."/>
        </authorList>
    </citation>
    <scope>NUCLEOTIDE SEQUENCE [LARGE SCALE GENOMIC DNA]</scope>
    <source>
        <strain evidence="2">Henan</strain>
    </source>
</reference>
<accession>G7YVU9</accession>
<protein>
    <submittedName>
        <fullName evidence="2">Uncharacterized protein</fullName>
    </submittedName>
</protein>
<name>G7YVU9_CLOSI</name>